<feature type="coiled-coil region" evidence="1">
    <location>
        <begin position="1"/>
        <end position="32"/>
    </location>
</feature>
<evidence type="ECO:0000256" key="1">
    <source>
        <dbReference type="SAM" id="Coils"/>
    </source>
</evidence>
<sequence length="94" mass="11394">MKITNSKIEKLREQLRLEEKKEKLRIKQEQENKIKYDKDKAYKAYLMIKEKCESNPTFKADFREFLINNFKDDDFKVVHFLCIDEGEKNDNATN</sequence>
<dbReference type="AlphaFoldDB" id="A0A1X9ZDK8"/>
<proteinExistence type="predicted"/>
<keyword evidence="1" id="KW-0175">Coiled coil</keyword>
<protein>
    <submittedName>
        <fullName evidence="2">Uncharacterized protein</fullName>
    </submittedName>
</protein>
<keyword evidence="2" id="KW-0614">Plasmid</keyword>
<evidence type="ECO:0000313" key="2">
    <source>
        <dbReference type="EMBL" id="ARS43363.1"/>
    </source>
</evidence>
<name>A0A1X9ZDK8_PASMD</name>
<reference evidence="2" key="1">
    <citation type="submission" date="2016-08" db="EMBL/GenBank/DDBJ databases">
        <title>Molecular Characterization of plasmids with Antimicrobial Resistant Genes and Type IV Secretion System in Duck Isolate of Pasteurella multocida.</title>
        <authorList>
            <person name="Zhu D.-K."/>
            <person name="Zhou W.-S."/>
            <person name="Wang M.-S."/>
            <person name="Cheng A.-C."/>
        </authorList>
    </citation>
    <scope>NUCLEOTIDE SEQUENCE</scope>
    <source>
        <strain evidence="2">RCAD0259</strain>
        <plasmid evidence="2">pRCADGH-2</plasmid>
    </source>
</reference>
<organism evidence="2">
    <name type="scientific">Pasteurella multocida</name>
    <dbReference type="NCBI Taxonomy" id="747"/>
    <lineage>
        <taxon>Bacteria</taxon>
        <taxon>Pseudomonadati</taxon>
        <taxon>Pseudomonadota</taxon>
        <taxon>Gammaproteobacteria</taxon>
        <taxon>Pasteurellales</taxon>
        <taxon>Pasteurellaceae</taxon>
        <taxon>Pasteurella</taxon>
    </lineage>
</organism>
<geneLocation type="plasmid" evidence="2">
    <name>pRCADGH-2</name>
</geneLocation>
<dbReference type="EMBL" id="KX753679">
    <property type="protein sequence ID" value="ARS43363.1"/>
    <property type="molecule type" value="Genomic_DNA"/>
</dbReference>
<dbReference type="RefSeq" id="WP_117281826.1">
    <property type="nucleotide sequence ID" value="NZ_JAPRGM010000010.1"/>
</dbReference>
<gene>
    <name evidence="2" type="ORF">pRCADGH-2_032</name>
</gene>
<accession>A0A1X9ZDK8</accession>